<dbReference type="InterPro" id="IPR050277">
    <property type="entry name" value="Sodium:Solute_Symporter"/>
</dbReference>
<evidence type="ECO:0000313" key="16">
    <source>
        <dbReference type="Proteomes" id="UP000696184"/>
    </source>
</evidence>
<dbReference type="EMBL" id="JACOII010000065">
    <property type="protein sequence ID" value="MBI6550517.1"/>
    <property type="molecule type" value="Genomic_DNA"/>
</dbReference>
<comment type="caution">
    <text evidence="15">The sequence shown here is derived from an EMBL/GenBank/DDBJ whole genome shotgun (WGS) entry which is preliminary data.</text>
</comment>
<dbReference type="PROSITE" id="PS50283">
    <property type="entry name" value="NA_SOLUT_SYMP_3"/>
    <property type="match status" value="1"/>
</dbReference>
<keyword evidence="10 14" id="KW-0472">Membrane</keyword>
<dbReference type="Pfam" id="PF00474">
    <property type="entry name" value="SSF"/>
    <property type="match status" value="1"/>
</dbReference>
<keyword evidence="14" id="KW-0997">Cell inner membrane</keyword>
<evidence type="ECO:0000256" key="6">
    <source>
        <dbReference type="ARBA" id="ARBA00022847"/>
    </source>
</evidence>
<keyword evidence="16" id="KW-1185">Reference proteome</keyword>
<name>A0ABS0U9F8_9GAMM</name>
<evidence type="ECO:0000256" key="2">
    <source>
        <dbReference type="ARBA" id="ARBA00006434"/>
    </source>
</evidence>
<dbReference type="Gene3D" id="1.20.1730.10">
    <property type="entry name" value="Sodium/glucose cotransporter"/>
    <property type="match status" value="1"/>
</dbReference>
<dbReference type="PROSITE" id="PS00457">
    <property type="entry name" value="NA_SOLUT_SYMP_2"/>
    <property type="match status" value="1"/>
</dbReference>
<evidence type="ECO:0000256" key="13">
    <source>
        <dbReference type="RuleBase" id="RU362091"/>
    </source>
</evidence>
<evidence type="ECO:0000313" key="15">
    <source>
        <dbReference type="EMBL" id="MBI6550517.1"/>
    </source>
</evidence>
<dbReference type="InterPro" id="IPR038377">
    <property type="entry name" value="Na/Glc_symporter_sf"/>
</dbReference>
<feature type="transmembrane region" description="Helical" evidence="14">
    <location>
        <begin position="191"/>
        <end position="209"/>
    </location>
</feature>
<comment type="similarity">
    <text evidence="2 13">Belongs to the sodium:solute symporter (SSF) (TC 2.A.21) family.</text>
</comment>
<feature type="transmembrane region" description="Helical" evidence="14">
    <location>
        <begin position="455"/>
        <end position="473"/>
    </location>
</feature>
<dbReference type="NCBIfam" id="TIGR00813">
    <property type="entry name" value="sss"/>
    <property type="match status" value="1"/>
</dbReference>
<evidence type="ECO:0000256" key="1">
    <source>
        <dbReference type="ARBA" id="ARBA00004651"/>
    </source>
</evidence>
<organism evidence="15 16">
    <name type="scientific">Xenorhabdus lircayensis</name>
    <dbReference type="NCBI Taxonomy" id="2763499"/>
    <lineage>
        <taxon>Bacteria</taxon>
        <taxon>Pseudomonadati</taxon>
        <taxon>Pseudomonadota</taxon>
        <taxon>Gammaproteobacteria</taxon>
        <taxon>Enterobacterales</taxon>
        <taxon>Morganellaceae</taxon>
        <taxon>Xenorhabdus</taxon>
    </lineage>
</organism>
<dbReference type="PROSITE" id="PS00456">
    <property type="entry name" value="NA_SOLUT_SYMP_1"/>
    <property type="match status" value="1"/>
</dbReference>
<dbReference type="InterPro" id="IPR001734">
    <property type="entry name" value="Na/solute_symporter"/>
</dbReference>
<protein>
    <recommendedName>
        <fullName evidence="14">Sodium/proline symporter</fullName>
    </recommendedName>
    <alternativeName>
        <fullName evidence="14">Proline permease</fullName>
    </alternativeName>
</protein>
<keyword evidence="9 14" id="KW-0406">Ion transport</keyword>
<comment type="catalytic activity">
    <reaction evidence="12">
        <text>L-proline(in) + Na(+)(in) = L-proline(out) + Na(+)(out)</text>
        <dbReference type="Rhea" id="RHEA:28967"/>
        <dbReference type="ChEBI" id="CHEBI:29101"/>
        <dbReference type="ChEBI" id="CHEBI:60039"/>
    </reaction>
</comment>
<evidence type="ECO:0000256" key="12">
    <source>
        <dbReference type="ARBA" id="ARBA00033708"/>
    </source>
</evidence>
<feature type="transmembrane region" description="Helical" evidence="14">
    <location>
        <begin position="403"/>
        <end position="422"/>
    </location>
</feature>
<keyword evidence="6 14" id="KW-0769">Symport</keyword>
<evidence type="ECO:0000256" key="4">
    <source>
        <dbReference type="ARBA" id="ARBA00022475"/>
    </source>
</evidence>
<evidence type="ECO:0000256" key="11">
    <source>
        <dbReference type="ARBA" id="ARBA00023201"/>
    </source>
</evidence>
<feature type="transmembrane region" description="Helical" evidence="14">
    <location>
        <begin position="164"/>
        <end position="184"/>
    </location>
</feature>
<dbReference type="InterPro" id="IPR018212">
    <property type="entry name" value="Na/solute_symporter_CS"/>
</dbReference>
<dbReference type="PANTHER" id="PTHR48086:SF3">
    <property type="entry name" value="SODIUM_PROLINE SYMPORTER"/>
    <property type="match status" value="1"/>
</dbReference>
<keyword evidence="7 14" id="KW-1133">Transmembrane helix</keyword>
<keyword evidence="11 14" id="KW-0739">Sodium transport</keyword>
<evidence type="ECO:0000256" key="8">
    <source>
        <dbReference type="ARBA" id="ARBA00023053"/>
    </source>
</evidence>
<evidence type="ECO:0000256" key="7">
    <source>
        <dbReference type="ARBA" id="ARBA00022989"/>
    </source>
</evidence>
<evidence type="ECO:0000256" key="9">
    <source>
        <dbReference type="ARBA" id="ARBA00023065"/>
    </source>
</evidence>
<comment type="subcellular location">
    <subcellularLocation>
        <location evidence="14">Cell inner membrane</location>
        <topology evidence="14">Multi-pass membrane protein</topology>
    </subcellularLocation>
    <subcellularLocation>
        <location evidence="1">Cell membrane</location>
        <topology evidence="1">Multi-pass membrane protein</topology>
    </subcellularLocation>
</comment>
<reference evidence="15 16" key="1">
    <citation type="submission" date="2020-08" db="EMBL/GenBank/DDBJ databases">
        <title>Description of Xenorhabdus lircayensis sp. nov., the symbiotic bacterium associated with the entomopathogenic nematode Steirnernema unicornum.</title>
        <authorList>
            <person name="Castaneda-Alvarez C."/>
            <person name="Prodan S."/>
            <person name="Zamorano A."/>
            <person name="San-Blas E."/>
            <person name="Aballay E."/>
        </authorList>
    </citation>
    <scope>NUCLEOTIDE SEQUENCE [LARGE SCALE GENOMIC DNA]</scope>
    <source>
        <strain evidence="15 16">VLS</strain>
    </source>
</reference>
<evidence type="ECO:0000256" key="5">
    <source>
        <dbReference type="ARBA" id="ARBA00022692"/>
    </source>
</evidence>
<dbReference type="InterPro" id="IPR011851">
    <property type="entry name" value="Na/Pro_symporter"/>
</dbReference>
<feature type="transmembrane region" description="Helical" evidence="14">
    <location>
        <begin position="6"/>
        <end position="26"/>
    </location>
</feature>
<keyword evidence="5 14" id="KW-0812">Transmembrane</keyword>
<sequence>MTVNSPMLITFTIYIAGMLLIGFMAYRSTKNFDDYILGGRRLGSVVTALSAGASDMSGWLLMGLPGAIFFSGISESWIALGLLLGAYLNWRWVAGRLRVHTEVNNNALTLPDYFTNRFEDRSKILRIISALVILIFFTIYCASGVVAGGLLFENTFGISYEKAIWLGALATIAYTFLGGFLAVSWTDTVQATLMIFALILVPVLILFKVGGVDTAVNIIEAKNYAYLDMFKNLNIIAVVSLLGWGLGYFGQPHILARFMAADSHQTIHKARRISMIWMLLCLVGTVAVGFFGIAYFEIYPDQAGPVLQNRERIFMELGVLLFNPWITGILLSAVLAAVMSTLSCQLLVCSSALTEDFYKAFIRTKATQKELVWVGRMMVLLVAIIAIVIATNPNNKVLSLVSNAWAGFGAAFGPVVLISVLWKRMTRNGALAGMLVGAITVLVWMEFHWFSLYEIIPGFIFATIAIVVVSLLGKVPSQVTQQRFAEAEAHYKTK</sequence>
<keyword evidence="14" id="KW-0029">Amino-acid transport</keyword>
<dbReference type="PANTHER" id="PTHR48086">
    <property type="entry name" value="SODIUM/PROLINE SYMPORTER-RELATED"/>
    <property type="match status" value="1"/>
</dbReference>
<dbReference type="CDD" id="cd11475">
    <property type="entry name" value="SLC5sbd_PutP"/>
    <property type="match status" value="1"/>
</dbReference>
<feature type="transmembrane region" description="Helical" evidence="14">
    <location>
        <begin position="68"/>
        <end position="88"/>
    </location>
</feature>
<feature type="transmembrane region" description="Helical" evidence="14">
    <location>
        <begin position="429"/>
        <end position="449"/>
    </location>
</feature>
<keyword evidence="3 14" id="KW-0813">Transport</keyword>
<feature type="transmembrane region" description="Helical" evidence="14">
    <location>
        <begin position="127"/>
        <end position="152"/>
    </location>
</feature>
<evidence type="ECO:0000256" key="14">
    <source>
        <dbReference type="RuleBase" id="RU366012"/>
    </source>
</evidence>
<feature type="transmembrane region" description="Helical" evidence="14">
    <location>
        <begin position="371"/>
        <end position="391"/>
    </location>
</feature>
<feature type="transmembrane region" description="Helical" evidence="14">
    <location>
        <begin position="229"/>
        <end position="249"/>
    </location>
</feature>
<evidence type="ECO:0000256" key="10">
    <source>
        <dbReference type="ARBA" id="ARBA00023136"/>
    </source>
</evidence>
<evidence type="ECO:0000256" key="3">
    <source>
        <dbReference type="ARBA" id="ARBA00022448"/>
    </source>
</evidence>
<comment type="function">
    <text evidence="14">Catalyzes the sodium-dependent uptake of extracellular L-proline.</text>
</comment>
<comment type="caution">
    <text evidence="14">Lacks conserved residue(s) required for the propagation of feature annotation.</text>
</comment>
<dbReference type="RefSeq" id="WP_198691275.1">
    <property type="nucleotide sequence ID" value="NZ_CAWPUD010000066.1"/>
</dbReference>
<proteinExistence type="inferred from homology"/>
<keyword evidence="8 14" id="KW-0915">Sodium</keyword>
<dbReference type="Proteomes" id="UP000696184">
    <property type="component" value="Unassembled WGS sequence"/>
</dbReference>
<feature type="transmembrane region" description="Helical" evidence="14">
    <location>
        <begin position="275"/>
        <end position="296"/>
    </location>
</feature>
<gene>
    <name evidence="15" type="primary">putP</name>
    <name evidence="15" type="ORF">H8A87_17940</name>
</gene>
<accession>A0ABS0U9F8</accession>
<dbReference type="NCBIfam" id="TIGR02121">
    <property type="entry name" value="Na_Pro_sym"/>
    <property type="match status" value="1"/>
</dbReference>
<keyword evidence="4" id="KW-1003">Cell membrane</keyword>